<proteinExistence type="predicted"/>
<accession>A0A8J6Q7T6</accession>
<dbReference type="Pfam" id="PF23237">
    <property type="entry name" value="HYR_4C"/>
    <property type="match status" value="2"/>
</dbReference>
<dbReference type="InterPro" id="IPR026341">
    <property type="entry name" value="T9SS_type_B"/>
</dbReference>
<dbReference type="Gene3D" id="2.60.40.10">
    <property type="entry name" value="Immunoglobulins"/>
    <property type="match status" value="2"/>
</dbReference>
<dbReference type="NCBIfam" id="TIGR04131">
    <property type="entry name" value="Bac_Flav_CTERM"/>
    <property type="match status" value="1"/>
</dbReference>
<evidence type="ECO:0000313" key="3">
    <source>
        <dbReference type="Proteomes" id="UP000600588"/>
    </source>
</evidence>
<dbReference type="Proteomes" id="UP000600588">
    <property type="component" value="Unassembled WGS sequence"/>
</dbReference>
<organism evidence="2 3">
    <name type="scientific">Aestuariibaculum sediminum</name>
    <dbReference type="NCBI Taxonomy" id="2770637"/>
    <lineage>
        <taxon>Bacteria</taxon>
        <taxon>Pseudomonadati</taxon>
        <taxon>Bacteroidota</taxon>
        <taxon>Flavobacteriia</taxon>
        <taxon>Flavobacteriales</taxon>
        <taxon>Flavobacteriaceae</taxon>
    </lineage>
</organism>
<name>A0A8J6Q7T6_9FLAO</name>
<reference evidence="2 3" key="1">
    <citation type="submission" date="2020-09" db="EMBL/GenBank/DDBJ databases">
        <title>TT11 complete genome.</title>
        <authorList>
            <person name="Wu Z."/>
        </authorList>
    </citation>
    <scope>NUCLEOTIDE SEQUENCE [LARGE SCALE GENOMIC DNA]</scope>
    <source>
        <strain evidence="2 3">TT11</strain>
    </source>
</reference>
<dbReference type="EMBL" id="JACVXB010000004">
    <property type="protein sequence ID" value="MBD0832818.1"/>
    <property type="molecule type" value="Genomic_DNA"/>
</dbReference>
<dbReference type="InterPro" id="IPR013783">
    <property type="entry name" value="Ig-like_fold"/>
</dbReference>
<feature type="domain" description="HYR-like" evidence="1">
    <location>
        <begin position="842"/>
        <end position="912"/>
    </location>
</feature>
<evidence type="ECO:0000313" key="2">
    <source>
        <dbReference type="EMBL" id="MBD0832818.1"/>
    </source>
</evidence>
<keyword evidence="3" id="KW-1185">Reference proteome</keyword>
<dbReference type="RefSeq" id="WP_188230599.1">
    <property type="nucleotide sequence ID" value="NZ_JACVXB010000004.1"/>
</dbReference>
<dbReference type="InterPro" id="IPR057078">
    <property type="entry name" value="HYR-4C"/>
</dbReference>
<dbReference type="PANTHER" id="PTHR24273:SF32">
    <property type="entry name" value="HYALIN"/>
    <property type="match status" value="1"/>
</dbReference>
<dbReference type="AlphaFoldDB" id="A0A8J6Q7T6"/>
<evidence type="ECO:0000259" key="1">
    <source>
        <dbReference type="Pfam" id="PF23237"/>
    </source>
</evidence>
<dbReference type="PANTHER" id="PTHR24273">
    <property type="entry name" value="FI04643P-RELATED"/>
    <property type="match status" value="1"/>
</dbReference>
<gene>
    <name evidence="2" type="ORF">ICJ83_11800</name>
</gene>
<feature type="non-terminal residue" evidence="2">
    <location>
        <position position="1"/>
    </location>
</feature>
<sequence length="1197" mass="125708">EACDINGLNDFSTTAVDITGDAVTYGYSVTEACDYTVTYQDSQSGSCPITVTRTFTATDACGNSATDTQTITIDDTINPVITAPADDTIEACDINGLNDFSTTAVDITGDAVTYGFSVTEACDYTVTYQDSQSGSCPIVVTRTFTATDACGNSATDTQTITIDDTINPVITAPAEITVEGCDEGDITTDGTTALAYSTTAVDITIDQFKAEGGDASDSCGIQSITYSDGAPSGSCPVTVVRTFTVTDPCGNTNFATQTINVDDTTPPTIDNSNIADIDIECTLDDPQKLTDWLNNNAGATANDACGSVTWTNNYGQDTSVKCKEGKGITITFTATDACGNFSETQAIYHIQDNIAPSITVVASDYIAECDGAGNIQELNDWLNSNGGATASDECSTIDWSNNFSALSNECGNTGSATVTFTVTDACGNFSETTATFTIQDTMPPALTVPTDVTIECTEDETSANTGVATATETCGSVTVTESDSEITACGNTKVITRTWTATDECGNQTSDTQTITVQDTTPPVLTIPADVTIECTEDETSVNTGVATATDTCGSVTVTESDSEVAACGNTKVITRTWTATDDCGNQTSDTQTITVQDTTPPALTIPADVTIECTEDETSVNTGVATATDTCGTVTITESDSEVAACGNTKVITRTWTATDECGNQTSDTQTITVQDTTPPVLTIPADVTVECTEDMTSTSTGVATATDTCGNVTITESDSEVTACGNTKVITRTWTATDECGNQTSDTQTITVQDTVAPVLTVPTNVTVECTEDISSVSLGTATATDNCGSVTVSQSDSEVTACGNTKVITRTWTATDECGNSASATQTITVEDTTPPVLTVPADVTIECTEDATSVNTGVATATDTCGNVTVSESDSEVAGCGASKTITRTWTATDECGNTATATQTITVQDTQAPENTTNYNEIVRITSLNIPDAPDIQFTDCSDFTVQFTEVNTFIDNVFADYEITRTWVATDECGNVSEVKQQVFVAIETVTTRTTSSPICFDDGAKDLRDFLPSNLNLDGVWEFISGNNIATLVGSIFDPTKLQLGEDIRPGEILEFLIRYKTTKDGSINETELTVQVNSDCIVLPCGVNDIEISKAVTPNGDPYNETFDIKGIELCGFIAEVKIFNRWGALIYESNNYTLGENMGDWNGTASKSSFGSADKVPNGTYYYIINLKDSGLAPFTGPVYLGTK</sequence>
<feature type="domain" description="HYR-like" evidence="1">
    <location>
        <begin position="763"/>
        <end position="833"/>
    </location>
</feature>
<protein>
    <submittedName>
        <fullName evidence="2">Gliding motility-associated C-terminal domain-containing protein</fullName>
    </submittedName>
</protein>
<dbReference type="Pfam" id="PF13585">
    <property type="entry name" value="CHU_C"/>
    <property type="match status" value="1"/>
</dbReference>
<comment type="caution">
    <text evidence="2">The sequence shown here is derived from an EMBL/GenBank/DDBJ whole genome shotgun (WGS) entry which is preliminary data.</text>
</comment>